<organism evidence="1 2">
    <name type="scientific">Bacteroides uniformis</name>
    <dbReference type="NCBI Taxonomy" id="820"/>
    <lineage>
        <taxon>Bacteria</taxon>
        <taxon>Pseudomonadati</taxon>
        <taxon>Bacteroidota</taxon>
        <taxon>Bacteroidia</taxon>
        <taxon>Bacteroidales</taxon>
        <taxon>Bacteroidaceae</taxon>
        <taxon>Bacteroides</taxon>
    </lineage>
</organism>
<dbReference type="SUPFAM" id="SSF47413">
    <property type="entry name" value="lambda repressor-like DNA-binding domains"/>
    <property type="match status" value="1"/>
</dbReference>
<dbReference type="InterPro" id="IPR010982">
    <property type="entry name" value="Lambda_DNA-bd_dom_sf"/>
</dbReference>
<reference evidence="1 2" key="1">
    <citation type="submission" date="2018-08" db="EMBL/GenBank/DDBJ databases">
        <title>A genome reference for cultivated species of the human gut microbiota.</title>
        <authorList>
            <person name="Zou Y."/>
            <person name="Xue W."/>
            <person name="Luo G."/>
        </authorList>
    </citation>
    <scope>NUCLEOTIDE SEQUENCE [LARGE SCALE GENOMIC DNA]</scope>
    <source>
        <strain evidence="1 2">TF08-13</strain>
    </source>
</reference>
<protein>
    <submittedName>
        <fullName evidence="1">XRE family transcriptional regulator</fullName>
    </submittedName>
</protein>
<dbReference type="EMBL" id="QSRK01000047">
    <property type="protein sequence ID" value="RGL08185.1"/>
    <property type="molecule type" value="Genomic_DNA"/>
</dbReference>
<gene>
    <name evidence="1" type="ORF">DXC80_19130</name>
</gene>
<accession>A0A3E4QPP1</accession>
<dbReference type="CDD" id="cd00093">
    <property type="entry name" value="HTH_XRE"/>
    <property type="match status" value="1"/>
</dbReference>
<comment type="caution">
    <text evidence="1">The sequence shown here is derived from an EMBL/GenBank/DDBJ whole genome shotgun (WGS) entry which is preliminary data.</text>
</comment>
<dbReference type="Proteomes" id="UP000260795">
    <property type="component" value="Unassembled WGS sequence"/>
</dbReference>
<dbReference type="InterPro" id="IPR001387">
    <property type="entry name" value="Cro/C1-type_HTH"/>
</dbReference>
<evidence type="ECO:0000313" key="2">
    <source>
        <dbReference type="Proteomes" id="UP000260795"/>
    </source>
</evidence>
<proteinExistence type="predicted"/>
<dbReference type="RefSeq" id="WP_117681709.1">
    <property type="nucleotide sequence ID" value="NZ_QSRK01000047.1"/>
</dbReference>
<evidence type="ECO:0000313" key="1">
    <source>
        <dbReference type="EMBL" id="RGL08185.1"/>
    </source>
</evidence>
<dbReference type="AlphaFoldDB" id="A0A3E4QPP1"/>
<dbReference type="GO" id="GO:0003677">
    <property type="term" value="F:DNA binding"/>
    <property type="evidence" value="ECO:0007669"/>
    <property type="project" value="InterPro"/>
</dbReference>
<sequence>MNCLIEHSLDSLLWGEKIECARMQLHITQKGLCAAVHMSLSTYQKIKKGLV</sequence>
<name>A0A3E4QPP1_BACUN</name>